<dbReference type="AlphaFoldDB" id="A0A9N9J5N6"/>
<protein>
    <submittedName>
        <fullName evidence="2">1094_t:CDS:1</fullName>
    </submittedName>
</protein>
<keyword evidence="3" id="KW-1185">Reference proteome</keyword>
<gene>
    <name evidence="2" type="ORF">AMORRO_LOCUS16100</name>
</gene>
<evidence type="ECO:0000313" key="2">
    <source>
        <dbReference type="EMBL" id="CAG8763541.1"/>
    </source>
</evidence>
<dbReference type="Proteomes" id="UP000789342">
    <property type="component" value="Unassembled WGS sequence"/>
</dbReference>
<evidence type="ECO:0000256" key="1">
    <source>
        <dbReference type="SAM" id="MobiDB-lite"/>
    </source>
</evidence>
<reference evidence="2" key="1">
    <citation type="submission" date="2021-06" db="EMBL/GenBank/DDBJ databases">
        <authorList>
            <person name="Kallberg Y."/>
            <person name="Tangrot J."/>
            <person name="Rosling A."/>
        </authorList>
    </citation>
    <scope>NUCLEOTIDE SEQUENCE</scope>
    <source>
        <strain evidence="2">CL551</strain>
    </source>
</reference>
<sequence>NVDTDNAEHQISSDNTEISETGGPGKISSEIIEEVPRNEESIESESLPETETKISISTEFHVSYLSKAE</sequence>
<organism evidence="2 3">
    <name type="scientific">Acaulospora morrowiae</name>
    <dbReference type="NCBI Taxonomy" id="94023"/>
    <lineage>
        <taxon>Eukaryota</taxon>
        <taxon>Fungi</taxon>
        <taxon>Fungi incertae sedis</taxon>
        <taxon>Mucoromycota</taxon>
        <taxon>Glomeromycotina</taxon>
        <taxon>Glomeromycetes</taxon>
        <taxon>Diversisporales</taxon>
        <taxon>Acaulosporaceae</taxon>
        <taxon>Acaulospora</taxon>
    </lineage>
</organism>
<dbReference type="EMBL" id="CAJVPV010042189">
    <property type="protein sequence ID" value="CAG8763541.1"/>
    <property type="molecule type" value="Genomic_DNA"/>
</dbReference>
<feature type="non-terminal residue" evidence="2">
    <location>
        <position position="1"/>
    </location>
</feature>
<comment type="caution">
    <text evidence="2">The sequence shown here is derived from an EMBL/GenBank/DDBJ whole genome shotgun (WGS) entry which is preliminary data.</text>
</comment>
<evidence type="ECO:0000313" key="3">
    <source>
        <dbReference type="Proteomes" id="UP000789342"/>
    </source>
</evidence>
<feature type="region of interest" description="Disordered" evidence="1">
    <location>
        <begin position="1"/>
        <end position="50"/>
    </location>
</feature>
<accession>A0A9N9J5N6</accession>
<feature type="non-terminal residue" evidence="2">
    <location>
        <position position="69"/>
    </location>
</feature>
<name>A0A9N9J5N6_9GLOM</name>
<proteinExistence type="predicted"/>
<feature type="compositionally biased region" description="Polar residues" evidence="1">
    <location>
        <begin position="1"/>
        <end position="19"/>
    </location>
</feature>